<evidence type="ECO:0000313" key="3">
    <source>
        <dbReference type="Proteomes" id="UP001159363"/>
    </source>
</evidence>
<protein>
    <submittedName>
        <fullName evidence="2">Uncharacterized protein</fullName>
    </submittedName>
</protein>
<organism evidence="2 3">
    <name type="scientific">Dryococelus australis</name>
    <dbReference type="NCBI Taxonomy" id="614101"/>
    <lineage>
        <taxon>Eukaryota</taxon>
        <taxon>Metazoa</taxon>
        <taxon>Ecdysozoa</taxon>
        <taxon>Arthropoda</taxon>
        <taxon>Hexapoda</taxon>
        <taxon>Insecta</taxon>
        <taxon>Pterygota</taxon>
        <taxon>Neoptera</taxon>
        <taxon>Polyneoptera</taxon>
        <taxon>Phasmatodea</taxon>
        <taxon>Verophasmatodea</taxon>
        <taxon>Anareolatae</taxon>
        <taxon>Phasmatidae</taxon>
        <taxon>Eurycanthinae</taxon>
        <taxon>Dryococelus</taxon>
    </lineage>
</organism>
<keyword evidence="3" id="KW-1185">Reference proteome</keyword>
<accession>A0ABQ9GBB7</accession>
<name>A0ABQ9GBB7_9NEOP</name>
<gene>
    <name evidence="2" type="ORF">PR048_028686</name>
</gene>
<dbReference type="EMBL" id="JARBHB010000013">
    <property type="protein sequence ID" value="KAJ8869691.1"/>
    <property type="molecule type" value="Genomic_DNA"/>
</dbReference>
<evidence type="ECO:0000256" key="1">
    <source>
        <dbReference type="SAM" id="MobiDB-lite"/>
    </source>
</evidence>
<proteinExistence type="predicted"/>
<sequence>MLPPCPPTQTWFLEGCCVQAHASSPFHPTTECVFRPTTSGTLHLPDTSQDTNNTFNIESSCSDVYFDEFYSNTFDVEVYSNTFDTKSTATLSTPMLESLDFTSVIKSGEARIQKPAIDEENKASSAGIHKTLGWRIRFDRKNGEGQAASSGQFKLHCCPDGWSLLKCFAQKTKPLFLTEVALMFENARSGVSMKGQGCVYQPVLELSEKCVLERCKGSRCMDLNRDIGGCAAPSVDRAVIQKCFLPLRGSWAVLRSAALEGASPPETIFGLGGGRIAEDAFWSEGEVGGEGAVRTDERALRTSSQPSHSPKCVRLPPHPLPSYKLPVRPIGGVRIPIVCSAAFNYKLCSEGPSEMLSVLAGGNERTRCYRTALMSSHLLLLLAHHSRSRSPLWSTFLLGSTACCADRVPSVLPGTKIKLDPGSELGSFNLGSRMMLVQSGISIPSPSSSRLAQCFMSDILGFKASVSSIAARGRGKRVASALAAHYCDPGPIPKWGHASDCGKLGGRCRPIFGGGETGDPRENPPTNGIVRHDSHMRRSGVTRPGIEPGSHWREASRLTAQPPWPQQNGICFNSGRLLAKLPHRMDRCEEFPRANKAAAPRVTYVGLVATPSRNPGAAPTVFPPG</sequence>
<dbReference type="Proteomes" id="UP001159363">
    <property type="component" value="Chromosome 12"/>
</dbReference>
<comment type="caution">
    <text evidence="2">The sequence shown here is derived from an EMBL/GenBank/DDBJ whole genome shotgun (WGS) entry which is preliminary data.</text>
</comment>
<reference evidence="2 3" key="1">
    <citation type="submission" date="2023-02" db="EMBL/GenBank/DDBJ databases">
        <title>LHISI_Scaffold_Assembly.</title>
        <authorList>
            <person name="Stuart O.P."/>
            <person name="Cleave R."/>
            <person name="Magrath M.J.L."/>
            <person name="Mikheyev A.S."/>
        </authorList>
    </citation>
    <scope>NUCLEOTIDE SEQUENCE [LARGE SCALE GENOMIC DNA]</scope>
    <source>
        <strain evidence="2">Daus_M_001</strain>
        <tissue evidence="2">Leg muscle</tissue>
    </source>
</reference>
<feature type="region of interest" description="Disordered" evidence="1">
    <location>
        <begin position="513"/>
        <end position="550"/>
    </location>
</feature>
<evidence type="ECO:0000313" key="2">
    <source>
        <dbReference type="EMBL" id="KAJ8869691.1"/>
    </source>
</evidence>